<evidence type="ECO:0000256" key="1">
    <source>
        <dbReference type="ARBA" id="ARBA00010641"/>
    </source>
</evidence>
<dbReference type="InterPro" id="IPR013324">
    <property type="entry name" value="RNA_pol_sigma_r3/r4-like"/>
</dbReference>
<keyword evidence="4" id="KW-0238">DNA-binding</keyword>
<protein>
    <recommendedName>
        <fullName evidence="7">RNA polymerase sigma factor 70 region 4 type 2 domain-containing protein</fullName>
    </recommendedName>
</protein>
<dbReference type="InterPro" id="IPR013325">
    <property type="entry name" value="RNA_pol_sigma_r2"/>
</dbReference>
<evidence type="ECO:0000256" key="6">
    <source>
        <dbReference type="SAM" id="MobiDB-lite"/>
    </source>
</evidence>
<keyword evidence="9" id="KW-1185">Reference proteome</keyword>
<evidence type="ECO:0000256" key="4">
    <source>
        <dbReference type="ARBA" id="ARBA00023125"/>
    </source>
</evidence>
<name>A0ABP6SEV9_9ACTN</name>
<dbReference type="Gene3D" id="1.10.1740.10">
    <property type="match status" value="1"/>
</dbReference>
<dbReference type="Gene3D" id="1.10.10.10">
    <property type="entry name" value="Winged helix-like DNA-binding domain superfamily/Winged helix DNA-binding domain"/>
    <property type="match status" value="1"/>
</dbReference>
<proteinExistence type="inferred from homology"/>
<keyword evidence="5" id="KW-0804">Transcription</keyword>
<keyword evidence="2" id="KW-0805">Transcription regulation</keyword>
<dbReference type="InterPro" id="IPR013249">
    <property type="entry name" value="RNA_pol_sigma70_r4_t2"/>
</dbReference>
<accession>A0ABP6SEV9</accession>
<dbReference type="SUPFAM" id="SSF88946">
    <property type="entry name" value="Sigma2 domain of RNA polymerase sigma factors"/>
    <property type="match status" value="1"/>
</dbReference>
<dbReference type="EMBL" id="BAAAYL010000001">
    <property type="protein sequence ID" value="GAA3374577.1"/>
    <property type="molecule type" value="Genomic_DNA"/>
</dbReference>
<dbReference type="Proteomes" id="UP001499990">
    <property type="component" value="Unassembled WGS sequence"/>
</dbReference>
<feature type="domain" description="RNA polymerase sigma factor 70 region 4 type 2" evidence="7">
    <location>
        <begin position="145"/>
        <end position="196"/>
    </location>
</feature>
<gene>
    <name evidence="8" type="ORF">GCM10020367_39000</name>
</gene>
<dbReference type="SUPFAM" id="SSF88659">
    <property type="entry name" value="Sigma3 and sigma4 domains of RNA polymerase sigma factors"/>
    <property type="match status" value="1"/>
</dbReference>
<keyword evidence="3" id="KW-0731">Sigma factor</keyword>
<evidence type="ECO:0000256" key="3">
    <source>
        <dbReference type="ARBA" id="ARBA00023082"/>
    </source>
</evidence>
<comment type="similarity">
    <text evidence="1">Belongs to the sigma-70 factor family. ECF subfamily.</text>
</comment>
<dbReference type="InterPro" id="IPR036388">
    <property type="entry name" value="WH-like_DNA-bd_sf"/>
</dbReference>
<feature type="region of interest" description="Disordered" evidence="6">
    <location>
        <begin position="1"/>
        <end position="50"/>
    </location>
</feature>
<dbReference type="PANTHER" id="PTHR43133:SF8">
    <property type="entry name" value="RNA POLYMERASE SIGMA FACTOR HI_1459-RELATED"/>
    <property type="match status" value="1"/>
</dbReference>
<dbReference type="PANTHER" id="PTHR43133">
    <property type="entry name" value="RNA POLYMERASE ECF-TYPE SIGMA FACTO"/>
    <property type="match status" value="1"/>
</dbReference>
<evidence type="ECO:0000313" key="8">
    <source>
        <dbReference type="EMBL" id="GAA3374577.1"/>
    </source>
</evidence>
<reference evidence="9" key="1">
    <citation type="journal article" date="2019" name="Int. J. Syst. Evol. Microbiol.">
        <title>The Global Catalogue of Microorganisms (GCM) 10K type strain sequencing project: providing services to taxonomists for standard genome sequencing and annotation.</title>
        <authorList>
            <consortium name="The Broad Institute Genomics Platform"/>
            <consortium name="The Broad Institute Genome Sequencing Center for Infectious Disease"/>
            <person name="Wu L."/>
            <person name="Ma J."/>
        </authorList>
    </citation>
    <scope>NUCLEOTIDE SEQUENCE [LARGE SCALE GENOMIC DNA]</scope>
    <source>
        <strain evidence="9">JCM 9651</strain>
    </source>
</reference>
<sequence length="324" mass="35144">MESLESLESRMTSPLPSAEGRRSLRVRAATPGSPGYAEAPRIPAAPGDPETTGVTPAMAFDELYALTATALLHQAFLLTGRRQLAQKAVRHAFDRAWQRWPEVATDRDPAGWVRIAVHEYALSPWHRMRRTHRQPDPPPEEPALRALQEALLELPASYRRTLLLYDGLGLDLPETAAETEASTPAAASRLLNARAAIALRLPELADAATPAEQSGLLRERLGDLVSAGSAVTLPSAESVRMLSERWTRIWTRAAIMFATVITGATACTLVTAPTQYIPRVHPGEPIPGVPALAGPQAITTGKQLRDKLRSAPGSGPERLVPQWR</sequence>
<organism evidence="8 9">
    <name type="scientific">Streptomyces sannanensis</name>
    <dbReference type="NCBI Taxonomy" id="285536"/>
    <lineage>
        <taxon>Bacteria</taxon>
        <taxon>Bacillati</taxon>
        <taxon>Actinomycetota</taxon>
        <taxon>Actinomycetes</taxon>
        <taxon>Kitasatosporales</taxon>
        <taxon>Streptomycetaceae</taxon>
        <taxon>Streptomyces</taxon>
    </lineage>
</organism>
<evidence type="ECO:0000313" key="9">
    <source>
        <dbReference type="Proteomes" id="UP001499990"/>
    </source>
</evidence>
<dbReference type="InterPro" id="IPR039425">
    <property type="entry name" value="RNA_pol_sigma-70-like"/>
</dbReference>
<dbReference type="Pfam" id="PF08281">
    <property type="entry name" value="Sigma70_r4_2"/>
    <property type="match status" value="1"/>
</dbReference>
<comment type="caution">
    <text evidence="8">The sequence shown here is derived from an EMBL/GenBank/DDBJ whole genome shotgun (WGS) entry which is preliminary data.</text>
</comment>
<evidence type="ECO:0000259" key="7">
    <source>
        <dbReference type="Pfam" id="PF08281"/>
    </source>
</evidence>
<evidence type="ECO:0000256" key="5">
    <source>
        <dbReference type="ARBA" id="ARBA00023163"/>
    </source>
</evidence>
<evidence type="ECO:0000256" key="2">
    <source>
        <dbReference type="ARBA" id="ARBA00023015"/>
    </source>
</evidence>